<dbReference type="Proteomes" id="UP000186817">
    <property type="component" value="Unassembled WGS sequence"/>
</dbReference>
<dbReference type="Pfam" id="PF00588">
    <property type="entry name" value="SpoU_methylase"/>
    <property type="match status" value="1"/>
</dbReference>
<evidence type="ECO:0000313" key="7">
    <source>
        <dbReference type="Proteomes" id="UP000186817"/>
    </source>
</evidence>
<reference evidence="6 7" key="1">
    <citation type="submission" date="2016-02" db="EMBL/GenBank/DDBJ databases">
        <title>Genome analysis of coral dinoflagellate symbionts highlights evolutionary adaptations to a symbiotic lifestyle.</title>
        <authorList>
            <person name="Aranda M."/>
            <person name="Li Y."/>
            <person name="Liew Y.J."/>
            <person name="Baumgarten S."/>
            <person name="Simakov O."/>
            <person name="Wilson M."/>
            <person name="Piel J."/>
            <person name="Ashoor H."/>
            <person name="Bougouffa S."/>
            <person name="Bajic V.B."/>
            <person name="Ryu T."/>
            <person name="Ravasi T."/>
            <person name="Bayer T."/>
            <person name="Micklem G."/>
            <person name="Kim H."/>
            <person name="Bhak J."/>
            <person name="Lajeunesse T.C."/>
            <person name="Voolstra C.R."/>
        </authorList>
    </citation>
    <scope>NUCLEOTIDE SEQUENCE [LARGE SCALE GENOMIC DNA]</scope>
    <source>
        <strain evidence="6 7">CCMP2467</strain>
    </source>
</reference>
<feature type="region of interest" description="Disordered" evidence="3">
    <location>
        <begin position="942"/>
        <end position="1003"/>
    </location>
</feature>
<organism evidence="6 7">
    <name type="scientific">Symbiodinium microadriaticum</name>
    <name type="common">Dinoflagellate</name>
    <name type="synonym">Zooxanthella microadriatica</name>
    <dbReference type="NCBI Taxonomy" id="2951"/>
    <lineage>
        <taxon>Eukaryota</taxon>
        <taxon>Sar</taxon>
        <taxon>Alveolata</taxon>
        <taxon>Dinophyceae</taxon>
        <taxon>Suessiales</taxon>
        <taxon>Symbiodiniaceae</taxon>
        <taxon>Symbiodinium</taxon>
    </lineage>
</organism>
<evidence type="ECO:0000256" key="2">
    <source>
        <dbReference type="ARBA" id="ARBA00022679"/>
    </source>
</evidence>
<evidence type="ECO:0000313" key="6">
    <source>
        <dbReference type="EMBL" id="OLQ14198.1"/>
    </source>
</evidence>
<evidence type="ECO:0000256" key="1">
    <source>
        <dbReference type="ARBA" id="ARBA00022603"/>
    </source>
</evidence>
<dbReference type="OrthoDB" id="241340at2759"/>
<keyword evidence="1 6" id="KW-0489">Methyltransferase</keyword>
<dbReference type="GO" id="GO:0016423">
    <property type="term" value="F:tRNA (guanine) methyltransferase activity"/>
    <property type="evidence" value="ECO:0007669"/>
    <property type="project" value="InterPro"/>
</dbReference>
<dbReference type="PANTHER" id="PTHR12029:SF11">
    <property type="entry name" value="METHYLTRANSFERASE TARBP1-RELATED"/>
    <property type="match status" value="1"/>
</dbReference>
<accession>A0A1Q9F3D1</accession>
<feature type="signal peptide" evidence="4">
    <location>
        <begin position="1"/>
        <end position="16"/>
    </location>
</feature>
<dbReference type="GO" id="GO:0003723">
    <property type="term" value="F:RNA binding"/>
    <property type="evidence" value="ECO:0007669"/>
    <property type="project" value="InterPro"/>
</dbReference>
<dbReference type="GO" id="GO:0030488">
    <property type="term" value="P:tRNA methylation"/>
    <property type="evidence" value="ECO:0007669"/>
    <property type="project" value="InterPro"/>
</dbReference>
<feature type="domain" description="tRNA/rRNA methyltransferase SpoU type" evidence="5">
    <location>
        <begin position="747"/>
        <end position="888"/>
    </location>
</feature>
<evidence type="ECO:0000256" key="4">
    <source>
        <dbReference type="SAM" id="SignalP"/>
    </source>
</evidence>
<dbReference type="Gene3D" id="3.40.1280.10">
    <property type="match status" value="1"/>
</dbReference>
<keyword evidence="4" id="KW-0732">Signal</keyword>
<dbReference type="InterPro" id="IPR029028">
    <property type="entry name" value="Alpha/beta_knot_MTases"/>
</dbReference>
<evidence type="ECO:0000256" key="3">
    <source>
        <dbReference type="SAM" id="MobiDB-lite"/>
    </source>
</evidence>
<dbReference type="InterPro" id="IPR045330">
    <property type="entry name" value="TRM3/TARBP1"/>
</dbReference>
<sequence>MALRALLLFFVARAAAEVPVEEKAVGEPWPESRPGLKVGRGSVGYPSWCSTVPLASLQYVPACRGFAGTEIRPAVGLPCLDWCRWVPVNSWLVTPDCRGCSGPAAVPAGSPASPLGCAHHCRWVPINSWQYTPECRQCNAETIGNTGGTGSGTAPTGRVCANWCGWVPTLSWRYTPECRGCSSSGPVETPAAPVTPQCETWCGWVASPSWQFTLGCRGCGGENHTGPLPTIFGCASWCGWVPINSWRYTPECRDCTPGGTNSTNQTNNTNSTQPASTGGCALWCVHVPQAAWEHNAGTPALPRVLALAGLDGVAKRSAGSPLPGILRQVLARLLAALRQDGEEFRTPALPRVLALAGLDGVAKRSAGSPLPGILRQVLARLLAALRQELQLIIDRPAGTNKPLTPMPLSAQHRLQLRGWQESVIFQMRQTCSANGNLCLLEKENRAIWPHRLYHNMFHSIYLLGEKGRHGHVEAQKKWGLGSLASQDLKNGDYQELLGCVLCERFEDLAVRPLLIPALQVYDCNNQVSASLLVIASYLFRQWTRAALPSYWGSLARAVVPYLGHNSAYVRGTACWGFFEVVEAAKANGSLRPSEDADHRLLDELHRFLASNRECQKMRRRLKPVFLQFDMSKTALEALTENCEVLPRSSTDREILQPLSLFADGDFRPSQTFLALLKEEVAKEMDDIFDAEDCSQYASASEHWEEAQRCALRAAQTAQRKFIPPAPPRLPEDCIGSVGSGQSPRLPLVVVASMVDKLPNMAGLCRTCEVFYCEALCLPNLKVATEQAFQSISVTAEKWLPMRGVPKGELRAQLGELRQQGYALVGVEQTHTSVPLDQWKFAERTAIVLGAEKEGIDAALLPLLDGCVEIPQQGQLRSLNVHVSGSIVIWEYVRQAGIAPSGPCFKEGPVTTARLGGSTTEKTTPDLRHACVIPARQLRDRLCTPLSRASARTTSKTGRPPDEPAGFDGADRGGFPMASAPTPPTAAPEQLADPKPSAKEVPGSRRAWRECYAAAPVRGRVQNAPAGAPRADPIGTSPRFIQTALASIGLEDPRRAGLKVFTHLAHCASLLEKQMPGMADCILTGKIDPDPVYDVSYLPETMNLNFQTLRS</sequence>
<keyword evidence="7" id="KW-1185">Reference proteome</keyword>
<name>A0A1Q9F3D1_SYMMI</name>
<evidence type="ECO:0000259" key="5">
    <source>
        <dbReference type="Pfam" id="PF00588"/>
    </source>
</evidence>
<dbReference type="InterPro" id="IPR029026">
    <property type="entry name" value="tRNA_m1G_MTases_N"/>
</dbReference>
<feature type="chain" id="PRO_5012819327" evidence="4">
    <location>
        <begin position="17"/>
        <end position="1110"/>
    </location>
</feature>
<proteinExistence type="predicted"/>
<dbReference type="AlphaFoldDB" id="A0A1Q9F3D1"/>
<dbReference type="InterPro" id="IPR001537">
    <property type="entry name" value="SpoU_MeTrfase"/>
</dbReference>
<dbReference type="EMBL" id="LSRX01000018">
    <property type="protein sequence ID" value="OLQ14198.1"/>
    <property type="molecule type" value="Genomic_DNA"/>
</dbReference>
<dbReference type="CDD" id="cd18091">
    <property type="entry name" value="SpoU-like_TRM3-like"/>
    <property type="match status" value="1"/>
</dbReference>
<comment type="caution">
    <text evidence="6">The sequence shown here is derived from an EMBL/GenBank/DDBJ whole genome shotgun (WGS) entry which is preliminary data.</text>
</comment>
<dbReference type="SUPFAM" id="SSF75217">
    <property type="entry name" value="alpha/beta knot"/>
    <property type="match status" value="1"/>
</dbReference>
<keyword evidence="2 6" id="KW-0808">Transferase</keyword>
<dbReference type="PANTHER" id="PTHR12029">
    <property type="entry name" value="RNA METHYLTRANSFERASE"/>
    <property type="match status" value="1"/>
</dbReference>
<gene>
    <name evidence="6" type="primary">TARBP1</name>
    <name evidence="6" type="ORF">AK812_SmicGene1659</name>
</gene>
<dbReference type="InterPro" id="IPR044748">
    <property type="entry name" value="Trm3/TARBP1_C"/>
</dbReference>
<protein>
    <submittedName>
        <fullName evidence="6">Putative methyltransferase TARBP1</fullName>
    </submittedName>
</protein>